<comment type="similarity">
    <text evidence="1">Belongs to the bacterial solute-binding protein 1 family.</text>
</comment>
<dbReference type="PANTHER" id="PTHR30061:SF50">
    <property type="entry name" value="MALTOSE_MALTODEXTRIN-BINDING PERIPLASMIC PROTEIN"/>
    <property type="match status" value="1"/>
</dbReference>
<name>A0A857A843_9ACTO</name>
<evidence type="ECO:0000256" key="2">
    <source>
        <dbReference type="ARBA" id="ARBA00022448"/>
    </source>
</evidence>
<dbReference type="RefSeq" id="WP_004565566.1">
    <property type="nucleotide sequence ID" value="NZ_CP046315.1"/>
</dbReference>
<proteinExistence type="inferred from homology"/>
<accession>A0A857A843</accession>
<dbReference type="GO" id="GO:0055052">
    <property type="term" value="C:ATP-binding cassette (ABC) transporter complex, substrate-binding subunit-containing"/>
    <property type="evidence" value="ECO:0007669"/>
    <property type="project" value="TreeGrafter"/>
</dbReference>
<organism evidence="5 6">
    <name type="scientific">Schaalia odontolytica</name>
    <dbReference type="NCBI Taxonomy" id="1660"/>
    <lineage>
        <taxon>Bacteria</taxon>
        <taxon>Bacillati</taxon>
        <taxon>Actinomycetota</taxon>
        <taxon>Actinomycetes</taxon>
        <taxon>Actinomycetales</taxon>
        <taxon>Actinomycetaceae</taxon>
        <taxon>Schaalia</taxon>
    </lineage>
</organism>
<evidence type="ECO:0000256" key="1">
    <source>
        <dbReference type="ARBA" id="ARBA00008520"/>
    </source>
</evidence>
<sequence>MKQKRLLTVGVTLFAAASMLAACGGNTADQSSSSDSGSGSSTVELTLWGTYGAGSNSAQKDALEKEIIPAFEKANPGITIKYVDMPYDGLKQKLTTGAAAGELPDLIRTDLGWNAQFAKLGVLKQLDGNMPNYDALAAKVYPGLLGTTLYNGHHYGLPLDTNTRVLISNPDALSKLGVDKAPETFDELKDLAAKAKDAGGSVYAFADGDISQWNIMPWIWSAGGDIADPDQTKASGYLDSDKSVAGVQFLVDLYKEGQIPNAIIGNEGATKTQDGMPNGEYATILDGPWMDQIWAGSYPDFKPTYSKVPAGEGGSISVVGGESIVITEQTKDLEASYKFLEFTQSREFQLPMSKAGQMTVVAEYAAEEAEATPGTKIFSEQLKTAKSRLSIPDSGKVDEILKTELTPAFEGKVTVKEALTKAAQQIDPLLSAAK</sequence>
<gene>
    <name evidence="5" type="ORF">FOC40_09930</name>
</gene>
<evidence type="ECO:0000313" key="5">
    <source>
        <dbReference type="EMBL" id="QGS11690.1"/>
    </source>
</evidence>
<keyword evidence="2" id="KW-0813">Transport</keyword>
<dbReference type="PROSITE" id="PS51257">
    <property type="entry name" value="PROKAR_LIPOPROTEIN"/>
    <property type="match status" value="1"/>
</dbReference>
<dbReference type="Gene3D" id="3.40.190.10">
    <property type="entry name" value="Periplasmic binding protein-like II"/>
    <property type="match status" value="2"/>
</dbReference>
<evidence type="ECO:0000313" key="6">
    <source>
        <dbReference type="Proteomes" id="UP000424490"/>
    </source>
</evidence>
<protein>
    <submittedName>
        <fullName evidence="5">Extracellular solute-binding protein</fullName>
    </submittedName>
</protein>
<keyword evidence="3 4" id="KW-0732">Signal</keyword>
<evidence type="ECO:0000256" key="4">
    <source>
        <dbReference type="SAM" id="SignalP"/>
    </source>
</evidence>
<dbReference type="Pfam" id="PF01547">
    <property type="entry name" value="SBP_bac_1"/>
    <property type="match status" value="1"/>
</dbReference>
<dbReference type="SUPFAM" id="SSF53850">
    <property type="entry name" value="Periplasmic binding protein-like II"/>
    <property type="match status" value="1"/>
</dbReference>
<dbReference type="EMBL" id="CP046315">
    <property type="protein sequence ID" value="QGS11690.1"/>
    <property type="molecule type" value="Genomic_DNA"/>
</dbReference>
<dbReference type="GO" id="GO:0042956">
    <property type="term" value="P:maltodextrin transmembrane transport"/>
    <property type="evidence" value="ECO:0007669"/>
    <property type="project" value="TreeGrafter"/>
</dbReference>
<feature type="chain" id="PRO_5039018148" evidence="4">
    <location>
        <begin position="22"/>
        <end position="434"/>
    </location>
</feature>
<evidence type="ECO:0000256" key="3">
    <source>
        <dbReference type="ARBA" id="ARBA00022729"/>
    </source>
</evidence>
<dbReference type="AlphaFoldDB" id="A0A857A843"/>
<dbReference type="GO" id="GO:1901982">
    <property type="term" value="F:maltose binding"/>
    <property type="evidence" value="ECO:0007669"/>
    <property type="project" value="TreeGrafter"/>
</dbReference>
<feature type="signal peptide" evidence="4">
    <location>
        <begin position="1"/>
        <end position="21"/>
    </location>
</feature>
<dbReference type="InterPro" id="IPR006059">
    <property type="entry name" value="SBP"/>
</dbReference>
<reference evidence="5 6" key="1">
    <citation type="submission" date="2019-11" db="EMBL/GenBank/DDBJ databases">
        <title>FDA dAtabase for Regulatory Grade micrObial Sequences (FDA-ARGOS): Supporting development and validation of Infectious Disease Dx tests.</title>
        <authorList>
            <person name="Stonesifer R."/>
            <person name="Tallon L."/>
            <person name="Sadzewicz L."/>
            <person name="Vavikolanu K."/>
            <person name="Mehta A."/>
            <person name="Aluvathingal J."/>
            <person name="Nadendla S."/>
            <person name="Myers T."/>
            <person name="Yan Y."/>
            <person name="Sichtig H."/>
        </authorList>
    </citation>
    <scope>NUCLEOTIDE SEQUENCE [LARGE SCALE GENOMIC DNA]</scope>
    <source>
        <strain evidence="5 6">FDAARGOS_732</strain>
    </source>
</reference>
<dbReference type="Proteomes" id="UP000424490">
    <property type="component" value="Chromosome"/>
</dbReference>
<dbReference type="GO" id="GO:0015768">
    <property type="term" value="P:maltose transport"/>
    <property type="evidence" value="ECO:0007669"/>
    <property type="project" value="TreeGrafter"/>
</dbReference>
<dbReference type="PANTHER" id="PTHR30061">
    <property type="entry name" value="MALTOSE-BINDING PERIPLASMIC PROTEIN"/>
    <property type="match status" value="1"/>
</dbReference>